<evidence type="ECO:0000313" key="2">
    <source>
        <dbReference type="Proteomes" id="UP000637239"/>
    </source>
</evidence>
<dbReference type="GeneID" id="66977889"/>
<keyword evidence="2" id="KW-1185">Reference proteome</keyword>
<dbReference type="EMBL" id="AP024416">
    <property type="protein sequence ID" value="BCR83530.1"/>
    <property type="molecule type" value="Genomic_DNA"/>
</dbReference>
<organism evidence="1 2">
    <name type="scientific">Aspergillus chevalieri</name>
    <name type="common">Eurotium chevalieri</name>
    <dbReference type="NCBI Taxonomy" id="182096"/>
    <lineage>
        <taxon>Eukaryota</taxon>
        <taxon>Fungi</taxon>
        <taxon>Dikarya</taxon>
        <taxon>Ascomycota</taxon>
        <taxon>Pezizomycotina</taxon>
        <taxon>Eurotiomycetes</taxon>
        <taxon>Eurotiomycetidae</taxon>
        <taxon>Eurotiales</taxon>
        <taxon>Aspergillaceae</taxon>
        <taxon>Aspergillus</taxon>
        <taxon>Aspergillus subgen. Aspergillus</taxon>
    </lineage>
</organism>
<protein>
    <submittedName>
        <fullName evidence="1">Uncharacterized protein</fullName>
    </submittedName>
</protein>
<sequence length="134" mass="15697">MVVSYKLLLDTESRSERDRLRARFYKVLFYQLKDRLCETYLRSDTLDMITRFITSSRLIDCEFNTVKQNIRKWAQSGGKYDALCRDLAEDEEDVNGQEYGYLGTLFRLPDDVTDRSLKDLPNEGHPGKSRLIVS</sequence>
<dbReference type="RefSeq" id="XP_043132052.1">
    <property type="nucleotide sequence ID" value="XM_043284764.1"/>
</dbReference>
<gene>
    <name evidence="1" type="ORF">ACHE_10932S</name>
</gene>
<reference evidence="1" key="2">
    <citation type="submission" date="2021-02" db="EMBL/GenBank/DDBJ databases">
        <title>Aspergillus chevalieri M1 genome sequence.</title>
        <authorList>
            <person name="Kadooka C."/>
            <person name="Mori K."/>
            <person name="Futagami T."/>
        </authorList>
    </citation>
    <scope>NUCLEOTIDE SEQUENCE</scope>
    <source>
        <strain evidence="1">M1</strain>
    </source>
</reference>
<name>A0A7R7VEW4_ASPCH</name>
<evidence type="ECO:0000313" key="1">
    <source>
        <dbReference type="EMBL" id="BCR83530.1"/>
    </source>
</evidence>
<dbReference type="Proteomes" id="UP000637239">
    <property type="component" value="Chromosome 1"/>
</dbReference>
<accession>A0A7R7VEW4</accession>
<proteinExistence type="predicted"/>
<dbReference type="AlphaFoldDB" id="A0A7R7VEW4"/>
<dbReference type="KEGG" id="ache:ACHE_10932S"/>
<reference evidence="1" key="1">
    <citation type="submission" date="2021-01" db="EMBL/GenBank/DDBJ databases">
        <authorList>
            <consortium name="Aspergillus chevalieri M1 genome sequencing consortium"/>
            <person name="Kazuki M."/>
            <person name="Futagami T."/>
        </authorList>
    </citation>
    <scope>NUCLEOTIDE SEQUENCE</scope>
    <source>
        <strain evidence="1">M1</strain>
    </source>
</reference>